<gene>
    <name evidence="1" type="ORF">NCTC10742_02785</name>
</gene>
<reference evidence="1 2" key="1">
    <citation type="submission" date="2018-06" db="EMBL/GenBank/DDBJ databases">
        <authorList>
            <consortium name="Pathogen Informatics"/>
            <person name="Doyle S."/>
        </authorList>
    </citation>
    <scope>NUCLEOTIDE SEQUENCE [LARGE SCALE GENOMIC DNA]</scope>
    <source>
        <strain evidence="1 2">NCTC10742</strain>
    </source>
</reference>
<name>A0A378SL60_9MYCO</name>
<proteinExistence type="predicted"/>
<organism evidence="1 2">
    <name type="scientific">Mycolicibacterium gilvum</name>
    <dbReference type="NCBI Taxonomy" id="1804"/>
    <lineage>
        <taxon>Bacteria</taxon>
        <taxon>Bacillati</taxon>
        <taxon>Actinomycetota</taxon>
        <taxon>Actinomycetes</taxon>
        <taxon>Mycobacteriales</taxon>
        <taxon>Mycobacteriaceae</taxon>
        <taxon>Mycolicibacterium</taxon>
    </lineage>
</organism>
<evidence type="ECO:0000313" key="1">
    <source>
        <dbReference type="EMBL" id="STZ43559.1"/>
    </source>
</evidence>
<protein>
    <submittedName>
        <fullName evidence="1">Uncharacterized protein</fullName>
    </submittedName>
</protein>
<dbReference type="EMBL" id="UGQM01000001">
    <property type="protein sequence ID" value="STZ43559.1"/>
    <property type="molecule type" value="Genomic_DNA"/>
</dbReference>
<evidence type="ECO:0000313" key="2">
    <source>
        <dbReference type="Proteomes" id="UP000254291"/>
    </source>
</evidence>
<dbReference type="Proteomes" id="UP000254291">
    <property type="component" value="Unassembled WGS sequence"/>
</dbReference>
<sequence>MSAGDGTADGLIVAVVQDNHTEKFRLPAIVAAYVEMVSR</sequence>
<dbReference type="AlphaFoldDB" id="A0A378SL60"/>
<accession>A0A378SL60</accession>